<sequence length="400" mass="45473">MDKPTCEHDEGQARTNMLMFATSNIISSHVVLAGPDLEHMNLEASDTSLQPNPEQMDEEFTTTAYPMLRARIPLNFQLKVSKTEETASSDWNLSLLSILGQGTQLHQLVPCGEMLLTELFKLHSGIDSEISAKSCRKRDPSPPHTPKLIWLKQRKKKKRRHDSSETPPGSPPHQPPPPPPPAAINEKLIQLILALDGILVQDSSRLSYQFLKELHMDDDTTHDEQEQLGILLLCPSIALTLENLLLAQTGDMAIFMDWFCKMQGITELKQQDLEGPTYEIVKVFHPNVSQELDKNLNCQLLKMEGSLLSDVGARKFVPIDVDLKRMKYDIVLLLHEDDRLRHLNHLPPEDKKILTTAVNLWTRNLVIRQRVEDFQLGIESYQTQLNLTKPRWMDNGFSSS</sequence>
<keyword evidence="3" id="KW-1185">Reference proteome</keyword>
<dbReference type="EMBL" id="BQNB010011769">
    <property type="protein sequence ID" value="GJS94935.1"/>
    <property type="molecule type" value="Genomic_DNA"/>
</dbReference>
<feature type="compositionally biased region" description="Basic residues" evidence="1">
    <location>
        <begin position="152"/>
        <end position="161"/>
    </location>
</feature>
<evidence type="ECO:0000313" key="3">
    <source>
        <dbReference type="Proteomes" id="UP001151760"/>
    </source>
</evidence>
<comment type="caution">
    <text evidence="2">The sequence shown here is derived from an EMBL/GenBank/DDBJ whole genome shotgun (WGS) entry which is preliminary data.</text>
</comment>
<protein>
    <submittedName>
        <fullName evidence="2">Uncharacterized protein</fullName>
    </submittedName>
</protein>
<name>A0ABQ4ZX96_9ASTR</name>
<dbReference type="Proteomes" id="UP001151760">
    <property type="component" value="Unassembled WGS sequence"/>
</dbReference>
<accession>A0ABQ4ZX96</accession>
<feature type="compositionally biased region" description="Pro residues" evidence="1">
    <location>
        <begin position="168"/>
        <end position="182"/>
    </location>
</feature>
<reference evidence="2" key="1">
    <citation type="journal article" date="2022" name="Int. J. Mol. Sci.">
        <title>Draft Genome of Tanacetum Coccineum: Genomic Comparison of Closely Related Tanacetum-Family Plants.</title>
        <authorList>
            <person name="Yamashiro T."/>
            <person name="Shiraishi A."/>
            <person name="Nakayama K."/>
            <person name="Satake H."/>
        </authorList>
    </citation>
    <scope>NUCLEOTIDE SEQUENCE</scope>
</reference>
<evidence type="ECO:0000256" key="1">
    <source>
        <dbReference type="SAM" id="MobiDB-lite"/>
    </source>
</evidence>
<reference evidence="2" key="2">
    <citation type="submission" date="2022-01" db="EMBL/GenBank/DDBJ databases">
        <authorList>
            <person name="Yamashiro T."/>
            <person name="Shiraishi A."/>
            <person name="Satake H."/>
            <person name="Nakayama K."/>
        </authorList>
    </citation>
    <scope>NUCLEOTIDE SEQUENCE</scope>
</reference>
<proteinExistence type="predicted"/>
<feature type="region of interest" description="Disordered" evidence="1">
    <location>
        <begin position="131"/>
        <end position="183"/>
    </location>
</feature>
<evidence type="ECO:0000313" key="2">
    <source>
        <dbReference type="EMBL" id="GJS94935.1"/>
    </source>
</evidence>
<organism evidence="2 3">
    <name type="scientific">Tanacetum coccineum</name>
    <dbReference type="NCBI Taxonomy" id="301880"/>
    <lineage>
        <taxon>Eukaryota</taxon>
        <taxon>Viridiplantae</taxon>
        <taxon>Streptophyta</taxon>
        <taxon>Embryophyta</taxon>
        <taxon>Tracheophyta</taxon>
        <taxon>Spermatophyta</taxon>
        <taxon>Magnoliopsida</taxon>
        <taxon>eudicotyledons</taxon>
        <taxon>Gunneridae</taxon>
        <taxon>Pentapetalae</taxon>
        <taxon>asterids</taxon>
        <taxon>campanulids</taxon>
        <taxon>Asterales</taxon>
        <taxon>Asteraceae</taxon>
        <taxon>Asteroideae</taxon>
        <taxon>Anthemideae</taxon>
        <taxon>Anthemidinae</taxon>
        <taxon>Tanacetum</taxon>
    </lineage>
</organism>
<gene>
    <name evidence="2" type="ORF">Tco_0801903</name>
</gene>